<reference evidence="8" key="1">
    <citation type="submission" date="2021-11" db="EMBL/GenBank/DDBJ databases">
        <title>Clostridia strains as spoilage organisms.</title>
        <authorList>
            <person name="Wambui J."/>
            <person name="Stevens M.J.A."/>
            <person name="Stephan R."/>
        </authorList>
    </citation>
    <scope>NUCLEOTIDE SEQUENCE</scope>
    <source>
        <strain evidence="8">CF009</strain>
    </source>
</reference>
<dbReference type="CDD" id="cd00383">
    <property type="entry name" value="trans_reg_C"/>
    <property type="match status" value="1"/>
</dbReference>
<evidence type="ECO:0000256" key="5">
    <source>
        <dbReference type="PROSITE-ProRule" id="PRU01091"/>
    </source>
</evidence>
<evidence type="ECO:0000256" key="3">
    <source>
        <dbReference type="ARBA" id="ARBA00023163"/>
    </source>
</evidence>
<dbReference type="PANTHER" id="PTHR48111">
    <property type="entry name" value="REGULATOR OF RPOS"/>
    <property type="match status" value="1"/>
</dbReference>
<evidence type="ECO:0000256" key="1">
    <source>
        <dbReference type="ARBA" id="ARBA00023015"/>
    </source>
</evidence>
<protein>
    <submittedName>
        <fullName evidence="8">Response regulator transcription factor</fullName>
    </submittedName>
</protein>
<keyword evidence="4" id="KW-0597">Phosphoprotein</keyword>
<keyword evidence="3" id="KW-0804">Transcription</keyword>
<feature type="domain" description="Response regulatory" evidence="6">
    <location>
        <begin position="3"/>
        <end position="116"/>
    </location>
</feature>
<dbReference type="InterPro" id="IPR001867">
    <property type="entry name" value="OmpR/PhoB-type_DNA-bd"/>
</dbReference>
<organism evidence="8 9">
    <name type="scientific">Clostridium estertheticum</name>
    <dbReference type="NCBI Taxonomy" id="238834"/>
    <lineage>
        <taxon>Bacteria</taxon>
        <taxon>Bacillati</taxon>
        <taxon>Bacillota</taxon>
        <taxon>Clostridia</taxon>
        <taxon>Eubacteriales</taxon>
        <taxon>Clostridiaceae</taxon>
        <taxon>Clostridium</taxon>
    </lineage>
</organism>
<dbReference type="GO" id="GO:0005829">
    <property type="term" value="C:cytosol"/>
    <property type="evidence" value="ECO:0007669"/>
    <property type="project" value="TreeGrafter"/>
</dbReference>
<evidence type="ECO:0000259" key="6">
    <source>
        <dbReference type="PROSITE" id="PS50110"/>
    </source>
</evidence>
<dbReference type="SMART" id="SM00862">
    <property type="entry name" value="Trans_reg_C"/>
    <property type="match status" value="1"/>
</dbReference>
<dbReference type="RefSeq" id="WP_216124853.1">
    <property type="nucleotide sequence ID" value="NZ_CP077624.1"/>
</dbReference>
<keyword evidence="2 5" id="KW-0238">DNA-binding</keyword>
<dbReference type="PANTHER" id="PTHR48111:SF43">
    <property type="entry name" value="STAGE 0 SPORULATION PROTEIN A HOMOLOG"/>
    <property type="match status" value="1"/>
</dbReference>
<proteinExistence type="predicted"/>
<accession>A0AA47EFB1</accession>
<evidence type="ECO:0000256" key="4">
    <source>
        <dbReference type="PROSITE-ProRule" id="PRU00169"/>
    </source>
</evidence>
<feature type="domain" description="OmpR/PhoB-type" evidence="7">
    <location>
        <begin position="127"/>
        <end position="223"/>
    </location>
</feature>
<dbReference type="InterPro" id="IPR001789">
    <property type="entry name" value="Sig_transdc_resp-reg_receiver"/>
</dbReference>
<dbReference type="EMBL" id="CP086239">
    <property type="protein sequence ID" value="WAG58961.1"/>
    <property type="molecule type" value="Genomic_DNA"/>
</dbReference>
<evidence type="ECO:0000313" key="9">
    <source>
        <dbReference type="Proteomes" id="UP001164733"/>
    </source>
</evidence>
<evidence type="ECO:0000256" key="2">
    <source>
        <dbReference type="ARBA" id="ARBA00023125"/>
    </source>
</evidence>
<keyword evidence="1" id="KW-0805">Transcription regulation</keyword>
<dbReference type="PROSITE" id="PS51755">
    <property type="entry name" value="OMPR_PHOB"/>
    <property type="match status" value="1"/>
</dbReference>
<dbReference type="Proteomes" id="UP001164733">
    <property type="component" value="Chromosome"/>
</dbReference>
<dbReference type="GO" id="GO:0000976">
    <property type="term" value="F:transcription cis-regulatory region binding"/>
    <property type="evidence" value="ECO:0007669"/>
    <property type="project" value="TreeGrafter"/>
</dbReference>
<dbReference type="PROSITE" id="PS50110">
    <property type="entry name" value="RESPONSE_REGULATORY"/>
    <property type="match status" value="1"/>
</dbReference>
<feature type="DNA-binding region" description="OmpR/PhoB-type" evidence="5">
    <location>
        <begin position="127"/>
        <end position="223"/>
    </location>
</feature>
<dbReference type="SMART" id="SM00448">
    <property type="entry name" value="REC"/>
    <property type="match status" value="1"/>
</dbReference>
<sequence>MYKIMVVEDDSNISKIICENLEKQGFQCLRIVQFENIVEEFIKFKPELILMDINLPGNDGFYWCEKIRALSKAPLIFISARNSDMDIVVATNMGGDDYLVKPFSLEVLLAKVKGMLRRTYSYNEGDTNILSFGELIFNADNGMIACKEKIEELTHNEMGILKILLRNQGKIVSRERIMRTLWKDERFIDDNTLTVNITRLRKKLSAIGYENIIKTIRNEGYII</sequence>
<dbReference type="Pfam" id="PF00486">
    <property type="entry name" value="Trans_reg_C"/>
    <property type="match status" value="1"/>
</dbReference>
<dbReference type="InterPro" id="IPR039420">
    <property type="entry name" value="WalR-like"/>
</dbReference>
<dbReference type="Pfam" id="PF00072">
    <property type="entry name" value="Response_reg"/>
    <property type="match status" value="1"/>
</dbReference>
<evidence type="ECO:0000313" key="8">
    <source>
        <dbReference type="EMBL" id="WAG58961.1"/>
    </source>
</evidence>
<gene>
    <name evidence="8" type="ORF">LL038_15075</name>
</gene>
<dbReference type="GO" id="GO:0006355">
    <property type="term" value="P:regulation of DNA-templated transcription"/>
    <property type="evidence" value="ECO:0007669"/>
    <property type="project" value="InterPro"/>
</dbReference>
<name>A0AA47EFB1_9CLOT</name>
<dbReference type="GO" id="GO:0032993">
    <property type="term" value="C:protein-DNA complex"/>
    <property type="evidence" value="ECO:0007669"/>
    <property type="project" value="TreeGrafter"/>
</dbReference>
<feature type="modified residue" description="4-aspartylphosphate" evidence="4">
    <location>
        <position position="52"/>
    </location>
</feature>
<dbReference type="AlphaFoldDB" id="A0AA47EFB1"/>
<evidence type="ECO:0000259" key="7">
    <source>
        <dbReference type="PROSITE" id="PS51755"/>
    </source>
</evidence>
<dbReference type="GO" id="GO:0000156">
    <property type="term" value="F:phosphorelay response regulator activity"/>
    <property type="evidence" value="ECO:0007669"/>
    <property type="project" value="TreeGrafter"/>
</dbReference>